<keyword evidence="11" id="KW-1185">Reference proteome</keyword>
<dbReference type="Pfam" id="PF00085">
    <property type="entry name" value="Thioredoxin"/>
    <property type="match status" value="1"/>
</dbReference>
<accession>A0A3A2ZSE1</accession>
<evidence type="ECO:0000256" key="8">
    <source>
        <dbReference type="SAM" id="SignalP"/>
    </source>
</evidence>
<dbReference type="PROSITE" id="PS00194">
    <property type="entry name" value="THIOREDOXIN_1"/>
    <property type="match status" value="1"/>
</dbReference>
<comment type="caution">
    <text evidence="10">The sequence shown here is derived from an EMBL/GenBank/DDBJ whole genome shotgun (WGS) entry which is preliminary data.</text>
</comment>
<organism evidence="10 11">
    <name type="scientific">Aspergillus sclerotialis</name>
    <dbReference type="NCBI Taxonomy" id="2070753"/>
    <lineage>
        <taxon>Eukaryota</taxon>
        <taxon>Fungi</taxon>
        <taxon>Dikarya</taxon>
        <taxon>Ascomycota</taxon>
        <taxon>Pezizomycotina</taxon>
        <taxon>Eurotiomycetes</taxon>
        <taxon>Eurotiomycetidae</taxon>
        <taxon>Eurotiales</taxon>
        <taxon>Aspergillaceae</taxon>
        <taxon>Aspergillus</taxon>
        <taxon>Aspergillus subgen. Polypaecilum</taxon>
    </lineage>
</organism>
<dbReference type="EC" id="5.3.4.1" evidence="3"/>
<dbReference type="CDD" id="cd03002">
    <property type="entry name" value="PDI_a_MPD1_like"/>
    <property type="match status" value="1"/>
</dbReference>
<name>A0A3A2ZSE1_9EURO</name>
<comment type="subcellular location">
    <subcellularLocation>
        <location evidence="2">Endoplasmic reticulum lumen</location>
    </subcellularLocation>
</comment>
<dbReference type="InterPro" id="IPR017937">
    <property type="entry name" value="Thioredoxin_CS"/>
</dbReference>
<dbReference type="PANTHER" id="PTHR45815:SF3">
    <property type="entry name" value="PROTEIN DISULFIDE-ISOMERASE A6"/>
    <property type="match status" value="1"/>
</dbReference>
<evidence type="ECO:0000256" key="6">
    <source>
        <dbReference type="ARBA" id="ARBA00023284"/>
    </source>
</evidence>
<sequence length="461" mass="50090">MMLRSSPFLLIASLLAAIPANADGLYTKNSPVLQVNHKNYDQLIAHTNYTSIVEFYAPWCGHCQNLKPAYEKAAKNLDGLAKVAAVNCDDDDNKQLCGQMGIRGFPTLKIMTPSKKPGKPRMEDYQGARSAKAIVEAVVDRIPNHVKKVTDKDIEDWTSQDPEVPKVVLFTEKGTTSALIRALAIDFLGTVKFAQIRSKETGAVDRLGVTKFPSIVLIPGDNRDPILYDGELKKGPIIDFLSQVASPNPDPAPNASSNKSPKAARSSATVEDQDEPTGSPDPKVVPDDAKESKPAGVPSNAHPIPTLSTVEDLESACLTPKSKTCVLALHPELKEADSELPEPAKTAVASLSDIAHKHTVRKTKLFPFYSVPAINTGSKTLRDGLGLSQSQDSVEVIALNGRRGWWRRYDPSDSKEYGVAAVEAWIDAIRMGEGSREKLPEGVIVSQKEEAKEKQADHDEL</sequence>
<keyword evidence="8" id="KW-0732">Signal</keyword>
<dbReference type="AlphaFoldDB" id="A0A3A2ZSE1"/>
<dbReference type="GO" id="GO:0003756">
    <property type="term" value="F:protein disulfide isomerase activity"/>
    <property type="evidence" value="ECO:0007669"/>
    <property type="project" value="UniProtKB-EC"/>
</dbReference>
<evidence type="ECO:0000256" key="7">
    <source>
        <dbReference type="SAM" id="MobiDB-lite"/>
    </source>
</evidence>
<dbReference type="EMBL" id="MVGC01000180">
    <property type="protein sequence ID" value="RJE22214.1"/>
    <property type="molecule type" value="Genomic_DNA"/>
</dbReference>
<dbReference type="PROSITE" id="PS51352">
    <property type="entry name" value="THIOREDOXIN_2"/>
    <property type="match status" value="1"/>
</dbReference>
<dbReference type="SUPFAM" id="SSF52833">
    <property type="entry name" value="Thioredoxin-like"/>
    <property type="match status" value="2"/>
</dbReference>
<feature type="chain" id="PRO_5017256649" description="protein disulfide-isomerase" evidence="8">
    <location>
        <begin position="25"/>
        <end position="461"/>
    </location>
</feature>
<evidence type="ECO:0000259" key="9">
    <source>
        <dbReference type="PROSITE" id="PS51352"/>
    </source>
</evidence>
<evidence type="ECO:0000256" key="4">
    <source>
        <dbReference type="ARBA" id="ARBA00023157"/>
    </source>
</evidence>
<evidence type="ECO:0000256" key="1">
    <source>
        <dbReference type="ARBA" id="ARBA00001182"/>
    </source>
</evidence>
<dbReference type="STRING" id="2070753.A0A3A2ZSE1"/>
<feature type="domain" description="Thioredoxin" evidence="9">
    <location>
        <begin position="14"/>
        <end position="144"/>
    </location>
</feature>
<comment type="catalytic activity">
    <reaction evidence="1">
        <text>Catalyzes the rearrangement of -S-S- bonds in proteins.</text>
        <dbReference type="EC" id="5.3.4.1"/>
    </reaction>
</comment>
<feature type="region of interest" description="Disordered" evidence="7">
    <location>
        <begin position="242"/>
        <end position="304"/>
    </location>
</feature>
<dbReference type="InterPro" id="IPR057305">
    <property type="entry name" value="Thioredox_PDIA6_C"/>
</dbReference>
<keyword evidence="6" id="KW-0676">Redox-active center</keyword>
<evidence type="ECO:0000313" key="10">
    <source>
        <dbReference type="EMBL" id="RJE22214.1"/>
    </source>
</evidence>
<dbReference type="Gene3D" id="3.40.30.10">
    <property type="entry name" value="Glutaredoxin"/>
    <property type="match status" value="2"/>
</dbReference>
<dbReference type="GO" id="GO:0034976">
    <property type="term" value="P:response to endoplasmic reticulum stress"/>
    <property type="evidence" value="ECO:0007669"/>
    <property type="project" value="TreeGrafter"/>
</dbReference>
<evidence type="ECO:0000256" key="3">
    <source>
        <dbReference type="ARBA" id="ARBA00012723"/>
    </source>
</evidence>
<gene>
    <name evidence="10" type="ORF">PHISCL_05462</name>
</gene>
<dbReference type="OrthoDB" id="10264505at2759"/>
<evidence type="ECO:0000256" key="2">
    <source>
        <dbReference type="ARBA" id="ARBA00004319"/>
    </source>
</evidence>
<reference evidence="11" key="1">
    <citation type="submission" date="2017-02" db="EMBL/GenBank/DDBJ databases">
        <authorList>
            <person name="Tafer H."/>
            <person name="Lopandic K."/>
        </authorList>
    </citation>
    <scope>NUCLEOTIDE SEQUENCE [LARGE SCALE GENOMIC DNA]</scope>
    <source>
        <strain evidence="11">CBS 366.77</strain>
    </source>
</reference>
<dbReference type="GO" id="GO:0005788">
    <property type="term" value="C:endoplasmic reticulum lumen"/>
    <property type="evidence" value="ECO:0007669"/>
    <property type="project" value="UniProtKB-SubCell"/>
</dbReference>
<dbReference type="GO" id="GO:0015035">
    <property type="term" value="F:protein-disulfide reductase activity"/>
    <property type="evidence" value="ECO:0007669"/>
    <property type="project" value="TreeGrafter"/>
</dbReference>
<proteinExistence type="predicted"/>
<dbReference type="PRINTS" id="PR00421">
    <property type="entry name" value="THIOREDOXIN"/>
</dbReference>
<evidence type="ECO:0000256" key="5">
    <source>
        <dbReference type="ARBA" id="ARBA00023235"/>
    </source>
</evidence>
<keyword evidence="5 10" id="KW-0413">Isomerase</keyword>
<evidence type="ECO:0000313" key="11">
    <source>
        <dbReference type="Proteomes" id="UP000266188"/>
    </source>
</evidence>
<dbReference type="Proteomes" id="UP000266188">
    <property type="component" value="Unassembled WGS sequence"/>
</dbReference>
<feature type="region of interest" description="Disordered" evidence="7">
    <location>
        <begin position="437"/>
        <end position="461"/>
    </location>
</feature>
<feature type="compositionally biased region" description="Basic and acidic residues" evidence="7">
    <location>
        <begin position="284"/>
        <end position="293"/>
    </location>
</feature>
<feature type="compositionally biased region" description="Basic and acidic residues" evidence="7">
    <location>
        <begin position="447"/>
        <end position="461"/>
    </location>
</feature>
<dbReference type="PANTHER" id="PTHR45815">
    <property type="entry name" value="PROTEIN DISULFIDE-ISOMERASE A6"/>
    <property type="match status" value="1"/>
</dbReference>
<dbReference type="InterPro" id="IPR036249">
    <property type="entry name" value="Thioredoxin-like_sf"/>
</dbReference>
<feature type="compositionally biased region" description="Low complexity" evidence="7">
    <location>
        <begin position="253"/>
        <end position="268"/>
    </location>
</feature>
<dbReference type="Pfam" id="PF24541">
    <property type="entry name" value="Thioredox_PDIA6_C"/>
    <property type="match status" value="1"/>
</dbReference>
<keyword evidence="4" id="KW-1015">Disulfide bond</keyword>
<feature type="signal peptide" evidence="8">
    <location>
        <begin position="1"/>
        <end position="24"/>
    </location>
</feature>
<dbReference type="InterPro" id="IPR013766">
    <property type="entry name" value="Thioredoxin_domain"/>
</dbReference>
<protein>
    <recommendedName>
        <fullName evidence="3">protein disulfide-isomerase</fullName>
        <ecNumber evidence="3">5.3.4.1</ecNumber>
    </recommendedName>
</protein>